<proteinExistence type="predicted"/>
<name>A0A0Q0SM99_9PSED</name>
<sequence>MNIDTKNWKAQINRMPGDHFFRVDGCVTVRHSAILVSLERSPIQDKSFDLRLDLKVTVPADIGLNVLVDKPVTYRVAGDANVTGVSIFYEGKLLHHIDDVLITH</sequence>
<comment type="caution">
    <text evidence="1">The sequence shown here is derived from an EMBL/GenBank/DDBJ whole genome shotgun (WGS) entry which is preliminary data.</text>
</comment>
<dbReference type="AlphaFoldDB" id="A0A0Q0SM99"/>
<gene>
    <name evidence="1" type="ORF">AQS70_13850</name>
</gene>
<accession>A0A0Q0SM99</accession>
<evidence type="ECO:0000313" key="2">
    <source>
        <dbReference type="Proteomes" id="UP000050342"/>
    </source>
</evidence>
<dbReference type="RefSeq" id="WP_055103928.1">
    <property type="nucleotide sequence ID" value="NZ_LLWH01000191.1"/>
</dbReference>
<dbReference type="Proteomes" id="UP000050342">
    <property type="component" value="Unassembled WGS sequence"/>
</dbReference>
<organism evidence="1 2">
    <name type="scientific">Pseudomonas endophytica</name>
    <dbReference type="NCBI Taxonomy" id="1563157"/>
    <lineage>
        <taxon>Bacteria</taxon>
        <taxon>Pseudomonadati</taxon>
        <taxon>Pseudomonadota</taxon>
        <taxon>Gammaproteobacteria</taxon>
        <taxon>Pseudomonadales</taxon>
        <taxon>Pseudomonadaceae</taxon>
        <taxon>Pseudomonas</taxon>
    </lineage>
</organism>
<dbReference type="OrthoDB" id="6896393at2"/>
<reference evidence="1 2" key="1">
    <citation type="submission" date="2015-10" db="EMBL/GenBank/DDBJ databases">
        <title>Pseudomonas helleri sp. nov. and Pseudomonas weihenstephanensis sp. nov., isolated from raw cows milk.</title>
        <authorList>
            <person name="Von Neubeck M."/>
            <person name="Huptas C."/>
            <person name="Wenning M."/>
            <person name="Scherer S."/>
        </authorList>
    </citation>
    <scope>NUCLEOTIDE SEQUENCE [LARGE SCALE GENOMIC DNA]</scope>
    <source>
        <strain evidence="1 2">BSTT44</strain>
    </source>
</reference>
<protein>
    <submittedName>
        <fullName evidence="1">Uncharacterized protein</fullName>
    </submittedName>
</protein>
<dbReference type="EMBL" id="LLWH01000191">
    <property type="protein sequence ID" value="KQB52581.1"/>
    <property type="molecule type" value="Genomic_DNA"/>
</dbReference>
<keyword evidence="2" id="KW-1185">Reference proteome</keyword>
<evidence type="ECO:0000313" key="1">
    <source>
        <dbReference type="EMBL" id="KQB52581.1"/>
    </source>
</evidence>